<dbReference type="CDD" id="cd00075">
    <property type="entry name" value="HATPase"/>
    <property type="match status" value="1"/>
</dbReference>
<accession>A0A358HS99</accession>
<dbReference type="Pfam" id="PF07695">
    <property type="entry name" value="7TMR-DISM_7TM"/>
    <property type="match status" value="1"/>
</dbReference>
<dbReference type="InterPro" id="IPR005467">
    <property type="entry name" value="His_kinase_dom"/>
</dbReference>
<dbReference type="GO" id="GO:0005886">
    <property type="term" value="C:plasma membrane"/>
    <property type="evidence" value="ECO:0007669"/>
    <property type="project" value="TreeGrafter"/>
</dbReference>
<dbReference type="EC" id="2.7.13.3" evidence="2"/>
<dbReference type="PROSITE" id="PS50109">
    <property type="entry name" value="HIS_KIN"/>
    <property type="match status" value="1"/>
</dbReference>
<dbReference type="AlphaFoldDB" id="A0A358HS99"/>
<dbReference type="PANTHER" id="PTHR45569:SF1">
    <property type="entry name" value="SENSOR PROTEIN KDPD"/>
    <property type="match status" value="1"/>
</dbReference>
<dbReference type="PANTHER" id="PTHR45569">
    <property type="entry name" value="SENSOR PROTEIN KDPD"/>
    <property type="match status" value="1"/>
</dbReference>
<dbReference type="InterPro" id="IPR036890">
    <property type="entry name" value="HATPase_C_sf"/>
</dbReference>
<dbReference type="InterPro" id="IPR052023">
    <property type="entry name" value="Histidine_kinase_KdpD"/>
</dbReference>
<dbReference type="Pfam" id="PF02518">
    <property type="entry name" value="HATPase_c"/>
    <property type="match status" value="1"/>
</dbReference>
<evidence type="ECO:0000256" key="1">
    <source>
        <dbReference type="ARBA" id="ARBA00000085"/>
    </source>
</evidence>
<dbReference type="Proteomes" id="UP000264179">
    <property type="component" value="Unassembled WGS sequence"/>
</dbReference>
<keyword evidence="4" id="KW-0812">Transmembrane</keyword>
<feature type="transmembrane region" description="Helical" evidence="4">
    <location>
        <begin position="241"/>
        <end position="260"/>
    </location>
</feature>
<keyword evidence="3" id="KW-0175">Coiled coil</keyword>
<evidence type="ECO:0000313" key="6">
    <source>
        <dbReference type="EMBL" id="HBU98023.1"/>
    </source>
</evidence>
<keyword evidence="4" id="KW-1133">Transmembrane helix</keyword>
<reference evidence="8 9" key="1">
    <citation type="journal article" date="2018" name="Nat. Biotechnol.">
        <title>A standardized bacterial taxonomy based on genome phylogeny substantially revises the tree of life.</title>
        <authorList>
            <person name="Parks D.H."/>
            <person name="Chuvochina M."/>
            <person name="Waite D.W."/>
            <person name="Rinke C."/>
            <person name="Skarshewski A."/>
            <person name="Chaumeil P.A."/>
            <person name="Hugenholtz P."/>
        </authorList>
    </citation>
    <scope>NUCLEOTIDE SEQUENCE [LARGE SCALE GENOMIC DNA]</scope>
    <source>
        <strain evidence="6">UBA8707</strain>
        <strain evidence="7">UBA9881</strain>
    </source>
</reference>
<feature type="coiled-coil region" evidence="3">
    <location>
        <begin position="496"/>
        <end position="523"/>
    </location>
</feature>
<evidence type="ECO:0000256" key="3">
    <source>
        <dbReference type="SAM" id="Coils"/>
    </source>
</evidence>
<dbReference type="SUPFAM" id="SSF47384">
    <property type="entry name" value="Homodimeric domain of signal transducing histidine kinase"/>
    <property type="match status" value="1"/>
</dbReference>
<dbReference type="InterPro" id="IPR011622">
    <property type="entry name" value="7TMR_DISM_rcpt_extracell_dom2"/>
</dbReference>
<dbReference type="GO" id="GO:0000155">
    <property type="term" value="F:phosphorelay sensor kinase activity"/>
    <property type="evidence" value="ECO:0007669"/>
    <property type="project" value="InterPro"/>
</dbReference>
<feature type="transmembrane region" description="Helical" evidence="4">
    <location>
        <begin position="267"/>
        <end position="292"/>
    </location>
</feature>
<proteinExistence type="predicted"/>
<organism evidence="6 9">
    <name type="scientific">Thalassospira lucentensis</name>
    <dbReference type="NCBI Taxonomy" id="168935"/>
    <lineage>
        <taxon>Bacteria</taxon>
        <taxon>Pseudomonadati</taxon>
        <taxon>Pseudomonadota</taxon>
        <taxon>Alphaproteobacteria</taxon>
        <taxon>Rhodospirillales</taxon>
        <taxon>Thalassospiraceae</taxon>
        <taxon>Thalassospira</taxon>
    </lineage>
</organism>
<evidence type="ECO:0000256" key="4">
    <source>
        <dbReference type="SAM" id="Phobius"/>
    </source>
</evidence>
<dbReference type="InterPro" id="IPR003661">
    <property type="entry name" value="HisK_dim/P_dom"/>
</dbReference>
<dbReference type="InterPro" id="IPR036097">
    <property type="entry name" value="HisK_dim/P_sf"/>
</dbReference>
<feature type="transmembrane region" description="Helical" evidence="4">
    <location>
        <begin position="392"/>
        <end position="412"/>
    </location>
</feature>
<evidence type="ECO:0000313" key="9">
    <source>
        <dbReference type="Proteomes" id="UP000264753"/>
    </source>
</evidence>
<feature type="transmembrane region" description="Helical" evidence="4">
    <location>
        <begin position="424"/>
        <end position="444"/>
    </location>
</feature>
<dbReference type="EMBL" id="DOOG01000072">
    <property type="protein sequence ID" value="HBU98023.1"/>
    <property type="molecule type" value="Genomic_DNA"/>
</dbReference>
<sequence length="699" mass="77791">MSAFTSFHRHMWTVLTARQNVGRTPVATLIRTKLPRILFILFILFVALIVAMIGGLNGARAHGTTPPTTGHTDKIVLNGDLPGKLDLTPYLSWYVDQSQQMSLDDVRQLPFDDFQQSASIPSFGYTSDIIWYRIDFGVDQMLTAPPYIEANPSYLNHIDLYLFEDVATAKLSDAIWQESMGDRIPARKRPFTSGTHVASWPKLDAGAYHLFIRVQSNSTNLLTVTLWQAKDLISSMTLRNLATNIFFGVFLTLGITYFSLGLIARDAVVVSYGIGIACAGMLISLVNGVGLSQLRSEIPWMNDFLIGTTNIVSQAAVVFLWIHILEFRQRTPILFWLGCAYCIVILSFLIGTTNELYTVFGTYIVPSVALFMACACLVLVKRLAADIRNKTLWAYLIALALPCGPVIMLQLAHAGLIDVTPIRIGLHQFTFIFHIIAMGILMAIRLTQMDREQVFASTRAEETTSLVGEQRKLISMLSHEFRTPLAVIQRSSEMLMLRLRDHSDDIQNRLKRIELQARKLARLVDIFLSKDGIDDKEFSLARELVGLDHFMNDFVANTTRDDAEILVTCTGTNGVEAYIDETLIGLAMTNLVETSRRFAHGQPIHITARAQSNWLAEISIPCQGEGLDSDEIRLIGNALFRREMETKALRSALGLHISQRIVDAHGGSIKLRDLGPMGIALCVLLPCETSNQDSAAPLA</sequence>
<keyword evidence="4" id="KW-0472">Membrane</keyword>
<dbReference type="SMART" id="SM00387">
    <property type="entry name" value="HATPase_c"/>
    <property type="match status" value="1"/>
</dbReference>
<comment type="catalytic activity">
    <reaction evidence="1">
        <text>ATP + protein L-histidine = ADP + protein N-phospho-L-histidine.</text>
        <dbReference type="EC" id="2.7.13.3"/>
    </reaction>
</comment>
<dbReference type="Gene3D" id="3.30.565.10">
    <property type="entry name" value="Histidine kinase-like ATPase, C-terminal domain"/>
    <property type="match status" value="1"/>
</dbReference>
<dbReference type="Gene3D" id="2.60.40.2380">
    <property type="match status" value="1"/>
</dbReference>
<comment type="caution">
    <text evidence="6">The sequence shown here is derived from an EMBL/GenBank/DDBJ whole genome shotgun (WGS) entry which is preliminary data.</text>
</comment>
<dbReference type="Pfam" id="PF07696">
    <property type="entry name" value="7TMR-DISMED2"/>
    <property type="match status" value="1"/>
</dbReference>
<dbReference type="Gene3D" id="1.10.287.130">
    <property type="match status" value="1"/>
</dbReference>
<dbReference type="InterPro" id="IPR011623">
    <property type="entry name" value="7TMR_DISM_rcpt_extracell_dom1"/>
</dbReference>
<evidence type="ECO:0000256" key="2">
    <source>
        <dbReference type="ARBA" id="ARBA00012438"/>
    </source>
</evidence>
<dbReference type="SUPFAM" id="SSF55874">
    <property type="entry name" value="ATPase domain of HSP90 chaperone/DNA topoisomerase II/histidine kinase"/>
    <property type="match status" value="1"/>
</dbReference>
<feature type="transmembrane region" description="Helical" evidence="4">
    <location>
        <begin position="304"/>
        <end position="322"/>
    </location>
</feature>
<dbReference type="CDD" id="cd00082">
    <property type="entry name" value="HisKA"/>
    <property type="match status" value="1"/>
</dbReference>
<dbReference type="Pfam" id="PF00512">
    <property type="entry name" value="HisKA"/>
    <property type="match status" value="1"/>
</dbReference>
<evidence type="ECO:0000259" key="5">
    <source>
        <dbReference type="PROSITE" id="PS50109"/>
    </source>
</evidence>
<evidence type="ECO:0000313" key="8">
    <source>
        <dbReference type="Proteomes" id="UP000264179"/>
    </source>
</evidence>
<name>A0A358HS99_9PROT</name>
<evidence type="ECO:0000313" key="7">
    <source>
        <dbReference type="EMBL" id="HCW66737.1"/>
    </source>
</evidence>
<feature type="transmembrane region" description="Helical" evidence="4">
    <location>
        <begin position="37"/>
        <end position="56"/>
    </location>
</feature>
<feature type="transmembrane region" description="Helical" evidence="4">
    <location>
        <begin position="334"/>
        <end position="351"/>
    </location>
</feature>
<feature type="domain" description="Histidine kinase" evidence="5">
    <location>
        <begin position="476"/>
        <end position="689"/>
    </location>
</feature>
<dbReference type="Proteomes" id="UP000264753">
    <property type="component" value="Unassembled WGS sequence"/>
</dbReference>
<dbReference type="EMBL" id="DPOP01000055">
    <property type="protein sequence ID" value="HCW66737.1"/>
    <property type="molecule type" value="Genomic_DNA"/>
</dbReference>
<protein>
    <recommendedName>
        <fullName evidence="2">histidine kinase</fullName>
        <ecNumber evidence="2">2.7.13.3</ecNumber>
    </recommendedName>
</protein>
<dbReference type="InterPro" id="IPR003594">
    <property type="entry name" value="HATPase_dom"/>
</dbReference>
<dbReference type="SMART" id="SM00388">
    <property type="entry name" value="HisKA"/>
    <property type="match status" value="1"/>
</dbReference>
<gene>
    <name evidence="6" type="ORF">DEF21_08985</name>
    <name evidence="7" type="ORF">DHR80_05885</name>
</gene>
<feature type="transmembrane region" description="Helical" evidence="4">
    <location>
        <begin position="357"/>
        <end position="380"/>
    </location>
</feature>